<proteinExistence type="predicted"/>
<keyword evidence="10" id="KW-1185">Reference proteome</keyword>
<evidence type="ECO:0000256" key="5">
    <source>
        <dbReference type="ARBA" id="ARBA00022989"/>
    </source>
</evidence>
<reference evidence="10" key="1">
    <citation type="submission" date="2015-02" db="EMBL/GenBank/DDBJ databases">
        <title>Description and complete genome sequence of the first cultured representative of the subdivision 5 of the Verrucomicrobia phylum.</title>
        <authorList>
            <person name="Spring S."/>
            <person name="Bunk B."/>
            <person name="Sproer C."/>
            <person name="Klenk H.-P."/>
        </authorList>
    </citation>
    <scope>NUCLEOTIDE SEQUENCE [LARGE SCALE GENOMIC DNA]</scope>
    <source>
        <strain evidence="10">L21-Fru-AB</strain>
    </source>
</reference>
<feature type="transmembrane region" description="Helical" evidence="7">
    <location>
        <begin position="5"/>
        <end position="22"/>
    </location>
</feature>
<feature type="domain" description="RCK C-terminal" evidence="8">
    <location>
        <begin position="204"/>
        <end position="289"/>
    </location>
</feature>
<dbReference type="PROSITE" id="PS51202">
    <property type="entry name" value="RCK_C"/>
    <property type="match status" value="2"/>
</dbReference>
<dbReference type="FunFam" id="3.30.70.1450:FF:000009">
    <property type="entry name" value="SLC13 family permease"/>
    <property type="match status" value="1"/>
</dbReference>
<evidence type="ECO:0000256" key="4">
    <source>
        <dbReference type="ARBA" id="ARBA00022737"/>
    </source>
</evidence>
<dbReference type="PROSITE" id="PS01271">
    <property type="entry name" value="NA_SULFATE"/>
    <property type="match status" value="1"/>
</dbReference>
<gene>
    <name evidence="9" type="ORF">L21SP4_02317</name>
</gene>
<dbReference type="STRING" id="1307763.L21SP4_02317"/>
<dbReference type="InterPro" id="IPR004680">
    <property type="entry name" value="Cit_transptr-like_dom"/>
</dbReference>
<dbReference type="EMBL" id="CP010904">
    <property type="protein sequence ID" value="AKJ65543.1"/>
    <property type="molecule type" value="Genomic_DNA"/>
</dbReference>
<feature type="transmembrane region" description="Helical" evidence="7">
    <location>
        <begin position="399"/>
        <end position="432"/>
    </location>
</feature>
<dbReference type="Pfam" id="PF02080">
    <property type="entry name" value="TrkA_C"/>
    <property type="match status" value="2"/>
</dbReference>
<dbReference type="InterPro" id="IPR031312">
    <property type="entry name" value="Na/sul_symport_CS"/>
</dbReference>
<evidence type="ECO:0000259" key="8">
    <source>
        <dbReference type="PROSITE" id="PS51202"/>
    </source>
</evidence>
<dbReference type="AlphaFoldDB" id="A0A0G3EGR2"/>
<dbReference type="SUPFAM" id="SSF116726">
    <property type="entry name" value="TrkA C-terminal domain-like"/>
    <property type="match status" value="2"/>
</dbReference>
<organism evidence="9 10">
    <name type="scientific">Kiritimatiella glycovorans</name>
    <dbReference type="NCBI Taxonomy" id="1307763"/>
    <lineage>
        <taxon>Bacteria</taxon>
        <taxon>Pseudomonadati</taxon>
        <taxon>Kiritimatiellota</taxon>
        <taxon>Kiritimatiellia</taxon>
        <taxon>Kiritimatiellales</taxon>
        <taxon>Kiritimatiellaceae</taxon>
        <taxon>Kiritimatiella</taxon>
    </lineage>
</organism>
<keyword evidence="2" id="KW-0813">Transport</keyword>
<feature type="transmembrane region" description="Helical" evidence="7">
    <location>
        <begin position="99"/>
        <end position="118"/>
    </location>
</feature>
<feature type="transmembrane region" description="Helical" evidence="7">
    <location>
        <begin position="57"/>
        <end position="79"/>
    </location>
</feature>
<dbReference type="KEGG" id="vbl:L21SP4_02317"/>
<sequence length="588" mass="62469">MTPDAVITVSVVAGVFLLLAMARWPADFVFLGGLAVLLVTGVLGPGEALAGFSSPGVITVGTLYVVVAGIQETGALFWIGHHVLGRPSSERGGQLRLMAPVMGLSAFLNNTPVVALFIPVVRQWCRSLDFRPAKFMLPLSYASIFGGVCTLIGTSTNLVVSGLMQDRLGRGMGVFEITALGLPCALAGVIYLATVGRRMIPDREGTDRLFGDTREYTLEMEVAGGSALAGKTIEDAGLRHLPGGYLVEIVRGDHLIQAPPPDTELRERDRLVFAGSVESIRDLRARRGLQAAPDQVFKLDGEDRERRLVEVVVSDHCPLLGRSIRAGRFRDRYNAAVIAVARRGERIPGRIGDIVLRPGDTLLVEAHAGFAPRQRDSRDFYLVSEVEDSRPVRFSRAPAAGLIFAGMVAAAAFGWLSMLQAAMLAAALMLLTGCCSPGRARTNIEWSVLLVIASALAMGRALDQTGAAGWIAEGLLAAAGNHPWLALAGVYVATSLFTELITNNAAAALIFPVAVTMAGNLGVSPLPFVMCVAVAASASFATPVGYQTNLMVYGPGGYRFTDYFRVGFALNVLFGVISVGLAPVIWSF</sequence>
<dbReference type="GO" id="GO:0006813">
    <property type="term" value="P:potassium ion transport"/>
    <property type="evidence" value="ECO:0007669"/>
    <property type="project" value="InterPro"/>
</dbReference>
<comment type="subcellular location">
    <subcellularLocation>
        <location evidence="1">Membrane</location>
        <topology evidence="1">Multi-pass membrane protein</topology>
    </subcellularLocation>
</comment>
<accession>A0A0G3EGR2</accession>
<dbReference type="Pfam" id="PF03600">
    <property type="entry name" value="CitMHS"/>
    <property type="match status" value="1"/>
</dbReference>
<protein>
    <submittedName>
        <fullName evidence="9">Sulfate permease, Trk-type</fullName>
    </submittedName>
</protein>
<keyword evidence="4" id="KW-0677">Repeat</keyword>
<feature type="transmembrane region" description="Helical" evidence="7">
    <location>
        <begin position="500"/>
        <end position="519"/>
    </location>
</feature>
<evidence type="ECO:0000256" key="3">
    <source>
        <dbReference type="ARBA" id="ARBA00022692"/>
    </source>
</evidence>
<dbReference type="PANTHER" id="PTHR43652:SF2">
    <property type="entry name" value="BASIC AMINO ACID ANTIPORTER YFCC-RELATED"/>
    <property type="match status" value="1"/>
</dbReference>
<feature type="transmembrane region" description="Helical" evidence="7">
    <location>
        <begin position="566"/>
        <end position="586"/>
    </location>
</feature>
<keyword evidence="6 7" id="KW-0472">Membrane</keyword>
<evidence type="ECO:0000313" key="9">
    <source>
        <dbReference type="EMBL" id="AKJ65543.1"/>
    </source>
</evidence>
<dbReference type="PANTHER" id="PTHR43652">
    <property type="entry name" value="BASIC AMINO ACID ANTIPORTER YFCC-RELATED"/>
    <property type="match status" value="1"/>
</dbReference>
<feature type="transmembrane region" description="Helical" evidence="7">
    <location>
        <begin position="526"/>
        <end position="546"/>
    </location>
</feature>
<name>A0A0G3EGR2_9BACT</name>
<evidence type="ECO:0000256" key="7">
    <source>
        <dbReference type="SAM" id="Phobius"/>
    </source>
</evidence>
<keyword evidence="3 7" id="KW-0812">Transmembrane</keyword>
<evidence type="ECO:0000256" key="2">
    <source>
        <dbReference type="ARBA" id="ARBA00022448"/>
    </source>
</evidence>
<evidence type="ECO:0000256" key="1">
    <source>
        <dbReference type="ARBA" id="ARBA00004141"/>
    </source>
</evidence>
<feature type="domain" description="RCK C-terminal" evidence="8">
    <location>
        <begin position="294"/>
        <end position="380"/>
    </location>
</feature>
<feature type="transmembrane region" description="Helical" evidence="7">
    <location>
        <begin position="28"/>
        <end position="45"/>
    </location>
</feature>
<dbReference type="RefSeq" id="WP_052882759.1">
    <property type="nucleotide sequence ID" value="NZ_CP010904.1"/>
</dbReference>
<dbReference type="Proteomes" id="UP000035268">
    <property type="component" value="Chromosome"/>
</dbReference>
<dbReference type="InterPro" id="IPR036721">
    <property type="entry name" value="RCK_C_sf"/>
</dbReference>
<evidence type="ECO:0000256" key="6">
    <source>
        <dbReference type="ARBA" id="ARBA00023136"/>
    </source>
</evidence>
<dbReference type="GO" id="GO:0005886">
    <property type="term" value="C:plasma membrane"/>
    <property type="evidence" value="ECO:0007669"/>
    <property type="project" value="TreeGrafter"/>
</dbReference>
<dbReference type="Gene3D" id="3.30.70.1450">
    <property type="entry name" value="Regulator of K+ conductance, C-terminal domain"/>
    <property type="match status" value="2"/>
</dbReference>
<reference evidence="9 10" key="2">
    <citation type="journal article" date="2016" name="ISME J.">
        <title>Characterization of the first cultured representative of Verrucomicrobia subdivision 5 indicates the proposal of a novel phylum.</title>
        <authorList>
            <person name="Spring S."/>
            <person name="Bunk B."/>
            <person name="Sproer C."/>
            <person name="Schumann P."/>
            <person name="Rohde M."/>
            <person name="Tindall B.J."/>
            <person name="Klenk H.P."/>
        </authorList>
    </citation>
    <scope>NUCLEOTIDE SEQUENCE [LARGE SCALE GENOMIC DNA]</scope>
    <source>
        <strain evidence="9 10">L21-Fru-AB</strain>
    </source>
</reference>
<dbReference type="PATRIC" id="fig|1609981.3.peg.2414"/>
<evidence type="ECO:0000313" key="10">
    <source>
        <dbReference type="Proteomes" id="UP000035268"/>
    </source>
</evidence>
<feature type="transmembrane region" description="Helical" evidence="7">
    <location>
        <begin position="172"/>
        <end position="193"/>
    </location>
</feature>
<keyword evidence="5 7" id="KW-1133">Transmembrane helix</keyword>
<feature type="transmembrane region" description="Helical" evidence="7">
    <location>
        <begin position="139"/>
        <end position="160"/>
    </location>
</feature>
<dbReference type="GO" id="GO:0008324">
    <property type="term" value="F:monoatomic cation transmembrane transporter activity"/>
    <property type="evidence" value="ECO:0007669"/>
    <property type="project" value="InterPro"/>
</dbReference>
<dbReference type="InterPro" id="IPR006037">
    <property type="entry name" value="RCK_C"/>
</dbReference>
<dbReference type="OrthoDB" id="9809303at2"/>
<dbReference type="InterPro" id="IPR051679">
    <property type="entry name" value="DASS-Related_Transporters"/>
</dbReference>